<dbReference type="EMBL" id="JAGTXB010000026">
    <property type="protein sequence ID" value="MBS0031860.1"/>
    <property type="molecule type" value="Genomic_DNA"/>
</dbReference>
<keyword evidence="2" id="KW-1185">Reference proteome</keyword>
<comment type="caution">
    <text evidence="1">The sequence shown here is derived from an EMBL/GenBank/DDBJ whole genome shotgun (WGS) entry which is preliminary data.</text>
</comment>
<evidence type="ECO:0000313" key="1">
    <source>
        <dbReference type="EMBL" id="MBS0031860.1"/>
    </source>
</evidence>
<accession>A0ABS5J9J8</accession>
<evidence type="ECO:0000313" key="2">
    <source>
        <dbReference type="Proteomes" id="UP000676386"/>
    </source>
</evidence>
<sequence length="453" mass="52011">MTLLFSCRTYNGAISHYYGAISQGRFDEASGQLDQNKFLKAGRNRLLFYMEKGKTTFLQGHYQESNRYFNAADSLLVSGGRNKMWDQALGLVTNPAMQEYRGEDFEKLLIHYYKSINYMQLNMMEDATVEARRISLSGYELNDRKKNKENKYASDAFSMIIQGVVYESGGDINNAFIAYRNAADIFLRQPDKTYYGIPLPLQLQEDLLRTASLLGFSQELAYYEKQFGRSYQPVPDKDGGEVLVFWENGLAPVKAEANFFFTLTERGPGNFVFTDPDNTLFIPFDFGLFSRDSCHQLRKHFDAFRIAFPKYVEQPLYYTGASIQRDSSYTLPLEKVEDVNQLAFRTLKERFLKEMGLALTRLALKKLAEQQVKNENETLGEALNLLNVLTEKADTRNWQSLPHTIYYTRVPLKKGPNKITLTLQGQHTPQQVVFNVTGDGRLQTIHYSSLQKS</sequence>
<dbReference type="Proteomes" id="UP000676386">
    <property type="component" value="Unassembled WGS sequence"/>
</dbReference>
<protein>
    <recommendedName>
        <fullName evidence="3">Lipoprotein</fullName>
    </recommendedName>
</protein>
<proteinExistence type="predicted"/>
<organism evidence="1 2">
    <name type="scientific">Chitinophaga hostae</name>
    <dbReference type="NCBI Taxonomy" id="2831022"/>
    <lineage>
        <taxon>Bacteria</taxon>
        <taxon>Pseudomonadati</taxon>
        <taxon>Bacteroidota</taxon>
        <taxon>Chitinophagia</taxon>
        <taxon>Chitinophagales</taxon>
        <taxon>Chitinophagaceae</taxon>
        <taxon>Chitinophaga</taxon>
    </lineage>
</organism>
<gene>
    <name evidence="1" type="ORF">KE626_31300</name>
</gene>
<reference evidence="1 2" key="1">
    <citation type="submission" date="2021-04" db="EMBL/GenBank/DDBJ databases">
        <title>Chitinophaga sp. nov., isolated from the rhizosphere soil.</title>
        <authorList>
            <person name="He S."/>
        </authorList>
    </citation>
    <scope>NUCLEOTIDE SEQUENCE [LARGE SCALE GENOMIC DNA]</scope>
    <source>
        <strain evidence="1 2">2R12</strain>
    </source>
</reference>
<name>A0ABS5J9J8_9BACT</name>
<evidence type="ECO:0008006" key="3">
    <source>
        <dbReference type="Google" id="ProtNLM"/>
    </source>
</evidence>